<dbReference type="STRING" id="578461.R0M503"/>
<dbReference type="OrthoDB" id="27187at2759"/>
<evidence type="ECO:0000313" key="1">
    <source>
        <dbReference type="EMBL" id="EOB13084.1"/>
    </source>
</evidence>
<dbReference type="VEuPathDB" id="MicrosporidiaDB:NBO_200g0001"/>
<dbReference type="EMBL" id="KB909108">
    <property type="protein sequence ID" value="EOB13084.1"/>
    <property type="molecule type" value="Genomic_DNA"/>
</dbReference>
<name>R0M503_NOSB1</name>
<protein>
    <submittedName>
        <fullName evidence="1">Condensin-like protein</fullName>
    </submittedName>
</protein>
<keyword evidence="2" id="KW-1185">Reference proteome</keyword>
<evidence type="ECO:0000313" key="2">
    <source>
        <dbReference type="Proteomes" id="UP000016927"/>
    </source>
</evidence>
<reference evidence="1 2" key="1">
    <citation type="journal article" date="2013" name="BMC Genomics">
        <title>Comparative genomics of parasitic silkworm microsporidia reveal an association between genome expansion and host adaptation.</title>
        <authorList>
            <person name="Pan G."/>
            <person name="Xu J."/>
            <person name="Li T."/>
            <person name="Xia Q."/>
            <person name="Liu S.L."/>
            <person name="Zhang G."/>
            <person name="Li S."/>
            <person name="Li C."/>
            <person name="Liu H."/>
            <person name="Yang L."/>
            <person name="Liu T."/>
            <person name="Zhang X."/>
            <person name="Wu Z."/>
            <person name="Fan W."/>
            <person name="Dang X."/>
            <person name="Xiang H."/>
            <person name="Tao M."/>
            <person name="Li Y."/>
            <person name="Hu J."/>
            <person name="Li Z."/>
            <person name="Lin L."/>
            <person name="Luo J."/>
            <person name="Geng L."/>
            <person name="Wang L."/>
            <person name="Long M."/>
            <person name="Wan Y."/>
            <person name="He N."/>
            <person name="Zhang Z."/>
            <person name="Lu C."/>
            <person name="Keeling P.J."/>
            <person name="Wang J."/>
            <person name="Xiang Z."/>
            <person name="Zhou Z."/>
        </authorList>
    </citation>
    <scope>NUCLEOTIDE SEQUENCE [LARGE SCALE GENOMIC DNA]</scope>
    <source>
        <strain evidence="2">CQ1 / CVCC 102059</strain>
    </source>
</reference>
<proteinExistence type="predicted"/>
<dbReference type="Proteomes" id="UP000016927">
    <property type="component" value="Unassembled WGS sequence"/>
</dbReference>
<gene>
    <name evidence="1" type="ORF">NBO_200g0001</name>
</gene>
<dbReference type="AlphaFoldDB" id="R0M503"/>
<sequence length="205" mass="24050">MLNLILEEARKNMDSENEESIVPISKLIMAELTIDKSLINRFISFTIKTYYTTASDKTQQYLDLFYHKFFFSEPLSLVTVFFFVYESLEMNHKIFIDQSLYWLETSEKRDALQQLYYNICLNLFIYEPNLKNTKAFIGILNKIQIDERWTCSTTKKIIFCCSQLLKKKENTKLMSDIVNKLISIDDGEPISPKDLLAVKTDLLMG</sequence>
<dbReference type="HOGENOM" id="CLU_1337855_0_0_1"/>
<organism evidence="1 2">
    <name type="scientific">Nosema bombycis (strain CQ1 / CVCC 102059)</name>
    <name type="common">Microsporidian parasite</name>
    <name type="synonym">Pebrine of silkworm</name>
    <dbReference type="NCBI Taxonomy" id="578461"/>
    <lineage>
        <taxon>Eukaryota</taxon>
        <taxon>Fungi</taxon>
        <taxon>Fungi incertae sedis</taxon>
        <taxon>Microsporidia</taxon>
        <taxon>Nosematidae</taxon>
        <taxon>Nosema</taxon>
    </lineage>
</organism>
<accession>R0M503</accession>